<evidence type="ECO:0000313" key="3">
    <source>
        <dbReference type="Proteomes" id="UP000504635"/>
    </source>
</evidence>
<dbReference type="InterPro" id="IPR036420">
    <property type="entry name" value="BRCT_dom_sf"/>
</dbReference>
<feature type="compositionally biased region" description="Polar residues" evidence="1">
    <location>
        <begin position="1057"/>
        <end position="1072"/>
    </location>
</feature>
<accession>A0A6J2X5M0</accession>
<dbReference type="PANTHER" id="PTHR14625">
    <property type="entry name" value="MICROCEPHALIN"/>
    <property type="match status" value="1"/>
</dbReference>
<dbReference type="OrthoDB" id="2384350at2759"/>
<feature type="compositionally biased region" description="Polar residues" evidence="1">
    <location>
        <begin position="549"/>
        <end position="565"/>
    </location>
</feature>
<dbReference type="GeneID" id="115875218"/>
<feature type="compositionally biased region" description="Low complexity" evidence="1">
    <location>
        <begin position="441"/>
        <end position="494"/>
    </location>
</feature>
<sequence length="1404" mass="155667">MKPKISTGYFTPQGSKTKKKTKNLSGSKDDENSNAEFNNKLFESMMKNPEKKKLVLQLLALNKDAIKEYQEKEVVKTPDSVKKVKKKVACESPTALYRRRALEHMNRASDSPCSSPKVSSKTSDVSVDSSHPVDPDKVFEGVTAFVEVLSNGQDRSEGVKSILRKMGAKVKDRISSDVTHVIFKGGSFTTYNKANIIKAHIVSILWVETSRKALQKQDEELYHAIRNRIYDDESSFVCSQIEKEYEDLIREEYKKSLAEGTPLPSTESLINRRRTMMAPSASSNASFYSARASVSPQKSSFNNNSQSQENKRLTSNNIDSSDMELTVINGSKPILSGSIKEKSDEIFAEPSLRSNKRSVIDKRRTICSIVTDSDKTPSDLALNSSDNPKMSDTILNELSNSNESIVFGKNSVKVSKKFIPTTIELSSGNSKESAMSSLRVSSLGGSKKNSSNPSILESSSTMSKLNLSSGNTKESSMSSLKLSSVEHSSSLKNSGKNENSKKVSANPTILESSSTMSKLNLSSGNTKESSMSSLKLSSVEHSSSLKNSGTNENSKKVSANPTILESSSTMSKLNLSSGNTKESSMSSLKLSSVEHSSSLKNPGKHENSKKDSSNSLSNSNLSSANTKESSMSSLRVSSLEQRVSLQNSTESDRVSFASSEGNSSGAMSKVVDDIVRILVTPKPQKDDMMDDSVDTDDSEIVSPARKGIRKSVFPSGSDGLKENVLKSNKKEGKNSEGGSTVKKGTRKSLFPSHIDDLKENELQSNNTKETSSSEEDSSIKKRTRKSIFPSDNDGPQDKVLKSNKKAPKNLERSVPVRKSTRKSLFPSGDDGPQEKVLKSNKKGPKNLEESASVKKSTRKALFPSGDDDQQEKLLKSNKKGPKDVEESSAVKKSTRKSLFPSGDDGPQEKLLKSNKKGPKDVEEASPVKKSTRKSLFPSGDDAPQEKVLKSNKKGPKDLQENSPVKKRTRKSLFLQVNDDLKETISKTNKKNDPRNLKSSTSYSSGESDPNKQDSGKKSRRKRRLYDPDDPVPPVEVNDDEEREARRLEILSKKKPGNLTSPIEDSASPNKFDNITRRKSKRPSTTQRENVSESSSDEEIYRAGKPKKARKVKRVPQQDKTVDFDSSADEQRELLKEVESRKVGETESQMTGRRRSMRVFKPPRKYGYEDDDDYGTPRTQNRRSTIDFNPPTQRSTMRKAKKNNGRMSTIVCTKLHRAEVQVFTEAVKKLGRFTVENVVGNNTSHLVAGEAKRTLNMMKAVARGCWVLNYDWILQSLKSGKWLPEVDFEVTDFAPVVQTSRLQRQAFGHKYTLDVFQRCGPIYVAPDTNPKCPELRDLIVLCKGQVVNTKRRARIIVGETGSDDEATCVTETWVLDCVTSNRKMPFKEKYLLKRDNNKKRVSLVV</sequence>
<feature type="region of interest" description="Disordered" evidence="1">
    <location>
        <begin position="681"/>
        <end position="1204"/>
    </location>
</feature>
<evidence type="ECO:0000259" key="2">
    <source>
        <dbReference type="PROSITE" id="PS50172"/>
    </source>
</evidence>
<feature type="domain" description="BRCT" evidence="2">
    <location>
        <begin position="1224"/>
        <end position="1289"/>
    </location>
</feature>
<feature type="compositionally biased region" description="Basic and acidic residues" evidence="1">
    <location>
        <begin position="906"/>
        <end position="926"/>
    </location>
</feature>
<name>A0A6J2X5M0_SITOR</name>
<dbReference type="InParanoid" id="A0A6J2X5M0"/>
<dbReference type="RefSeq" id="XP_030746486.1">
    <property type="nucleotide sequence ID" value="XM_030890626.1"/>
</dbReference>
<feature type="compositionally biased region" description="Basic and acidic residues" evidence="1">
    <location>
        <begin position="978"/>
        <end position="995"/>
    </location>
</feature>
<evidence type="ECO:0000256" key="1">
    <source>
        <dbReference type="SAM" id="MobiDB-lite"/>
    </source>
</evidence>
<feature type="compositionally biased region" description="Basic and acidic residues" evidence="1">
    <location>
        <begin position="870"/>
        <end position="889"/>
    </location>
</feature>
<dbReference type="CDD" id="cd17736">
    <property type="entry name" value="BRCT_microcephalin_rpt2"/>
    <property type="match status" value="1"/>
</dbReference>
<dbReference type="Pfam" id="PF00533">
    <property type="entry name" value="BRCT"/>
    <property type="match status" value="1"/>
</dbReference>
<feature type="compositionally biased region" description="Basic and acidic residues" evidence="1">
    <location>
        <begin position="719"/>
        <end position="734"/>
    </location>
</feature>
<feature type="region of interest" description="Disordered" evidence="1">
    <location>
        <begin position="1"/>
        <end position="34"/>
    </location>
</feature>
<feature type="compositionally biased region" description="Low complexity" evidence="1">
    <location>
        <begin position="109"/>
        <end position="130"/>
    </location>
</feature>
<feature type="compositionally biased region" description="Basic and acidic residues" evidence="1">
    <location>
        <begin position="1042"/>
        <end position="1051"/>
    </location>
</feature>
<dbReference type="PROSITE" id="PS50172">
    <property type="entry name" value="BRCT"/>
    <property type="match status" value="3"/>
</dbReference>
<feature type="compositionally biased region" description="Low complexity" evidence="1">
    <location>
        <begin position="566"/>
        <end position="600"/>
    </location>
</feature>
<feature type="compositionally biased region" description="Polar residues" evidence="1">
    <location>
        <begin position="1082"/>
        <end position="1093"/>
    </location>
</feature>
<dbReference type="FunCoup" id="A0A6J2X5M0">
    <property type="interactions" value="1730"/>
</dbReference>
<feature type="compositionally biased region" description="Low complexity" evidence="1">
    <location>
        <begin position="296"/>
        <end position="308"/>
    </location>
</feature>
<feature type="compositionally biased region" description="Basic and acidic residues" evidence="1">
    <location>
        <begin position="603"/>
        <end position="612"/>
    </location>
</feature>
<feature type="compositionally biased region" description="Low complexity" evidence="1">
    <location>
        <begin position="512"/>
        <end position="548"/>
    </location>
</feature>
<gene>
    <name evidence="4" type="primary">LOC115875218</name>
</gene>
<feature type="compositionally biased region" description="Polar residues" evidence="1">
    <location>
        <begin position="639"/>
        <end position="649"/>
    </location>
</feature>
<evidence type="ECO:0000313" key="4">
    <source>
        <dbReference type="RefSeq" id="XP_030746486.1"/>
    </source>
</evidence>
<keyword evidence="3" id="KW-1185">Reference proteome</keyword>
<feature type="region of interest" description="Disordered" evidence="1">
    <location>
        <begin position="425"/>
        <end position="667"/>
    </location>
</feature>
<feature type="compositionally biased region" description="Low complexity" evidence="1">
    <location>
        <begin position="613"/>
        <end position="638"/>
    </location>
</feature>
<organism evidence="3 4">
    <name type="scientific">Sitophilus oryzae</name>
    <name type="common">Rice weevil</name>
    <name type="synonym">Curculio oryzae</name>
    <dbReference type="NCBI Taxonomy" id="7048"/>
    <lineage>
        <taxon>Eukaryota</taxon>
        <taxon>Metazoa</taxon>
        <taxon>Ecdysozoa</taxon>
        <taxon>Arthropoda</taxon>
        <taxon>Hexapoda</taxon>
        <taxon>Insecta</taxon>
        <taxon>Pterygota</taxon>
        <taxon>Neoptera</taxon>
        <taxon>Endopterygota</taxon>
        <taxon>Coleoptera</taxon>
        <taxon>Polyphaga</taxon>
        <taxon>Cucujiformia</taxon>
        <taxon>Curculionidae</taxon>
        <taxon>Dryophthorinae</taxon>
        <taxon>Sitophilus</taxon>
    </lineage>
</organism>
<dbReference type="GO" id="GO:0000278">
    <property type="term" value="P:mitotic cell cycle"/>
    <property type="evidence" value="ECO:0007669"/>
    <property type="project" value="TreeGrafter"/>
</dbReference>
<dbReference type="SUPFAM" id="SSF52113">
    <property type="entry name" value="BRCT domain"/>
    <property type="match status" value="3"/>
</dbReference>
<feature type="domain" description="BRCT" evidence="2">
    <location>
        <begin position="1368"/>
        <end position="1390"/>
    </location>
</feature>
<dbReference type="PANTHER" id="PTHR14625:SF3">
    <property type="entry name" value="MICROCEPHALIN"/>
    <property type="match status" value="1"/>
</dbReference>
<feature type="compositionally biased region" description="Polar residues" evidence="1">
    <location>
        <begin position="656"/>
        <end position="666"/>
    </location>
</feature>
<proteinExistence type="predicted"/>
<dbReference type="Gene3D" id="3.40.50.10190">
    <property type="entry name" value="BRCT domain"/>
    <property type="match status" value="3"/>
</dbReference>
<feature type="compositionally biased region" description="Polar residues" evidence="1">
    <location>
        <begin position="996"/>
        <end position="1007"/>
    </location>
</feature>
<feature type="compositionally biased region" description="Polar residues" evidence="1">
    <location>
        <begin position="425"/>
        <end position="440"/>
    </location>
</feature>
<dbReference type="CDD" id="cd17716">
    <property type="entry name" value="BRCT_microcephalin_rpt1"/>
    <property type="match status" value="1"/>
</dbReference>
<feature type="compositionally biased region" description="Basic residues" evidence="1">
    <location>
        <begin position="1103"/>
        <end position="1113"/>
    </location>
</feature>
<reference evidence="4" key="1">
    <citation type="submission" date="2025-08" db="UniProtKB">
        <authorList>
            <consortium name="RefSeq"/>
        </authorList>
    </citation>
    <scope>IDENTIFICATION</scope>
    <source>
        <tissue evidence="4">Gonads</tissue>
    </source>
</reference>
<dbReference type="InterPro" id="IPR022047">
    <property type="entry name" value="Microcephalin-like"/>
</dbReference>
<feature type="compositionally biased region" description="Acidic residues" evidence="1">
    <location>
        <begin position="688"/>
        <end position="699"/>
    </location>
</feature>
<feature type="compositionally biased region" description="Polar residues" evidence="1">
    <location>
        <begin position="502"/>
        <end position="511"/>
    </location>
</feature>
<feature type="compositionally biased region" description="Basic residues" evidence="1">
    <location>
        <begin position="1151"/>
        <end position="1163"/>
    </location>
</feature>
<dbReference type="InterPro" id="IPR001357">
    <property type="entry name" value="BRCT_dom"/>
</dbReference>
<feature type="compositionally biased region" description="Polar residues" evidence="1">
    <location>
        <begin position="1176"/>
        <end position="1194"/>
    </location>
</feature>
<dbReference type="CDD" id="cd17751">
    <property type="entry name" value="BRCT_microcephalin_rpt3"/>
    <property type="match status" value="1"/>
</dbReference>
<dbReference type="KEGG" id="soy:115875218"/>
<dbReference type="Proteomes" id="UP000504635">
    <property type="component" value="Unplaced"/>
</dbReference>
<dbReference type="Pfam" id="PF12738">
    <property type="entry name" value="PTCB-BRCT"/>
    <property type="match status" value="1"/>
</dbReference>
<feature type="domain" description="BRCT" evidence="2">
    <location>
        <begin position="134"/>
        <end position="224"/>
    </location>
</feature>
<feature type="compositionally biased region" description="Basic and acidic residues" evidence="1">
    <location>
        <begin position="943"/>
        <end position="959"/>
    </location>
</feature>
<feature type="region of interest" description="Disordered" evidence="1">
    <location>
        <begin position="103"/>
        <end position="132"/>
    </location>
</feature>
<protein>
    <submittedName>
        <fullName evidence="4">Microcephalin</fullName>
    </submittedName>
</protein>
<feature type="region of interest" description="Disordered" evidence="1">
    <location>
        <begin position="296"/>
        <end position="318"/>
    </location>
</feature>
<feature type="compositionally biased region" description="Basic and acidic residues" evidence="1">
    <location>
        <begin position="1115"/>
        <end position="1144"/>
    </location>
</feature>